<evidence type="ECO:0000313" key="2">
    <source>
        <dbReference type="Proteomes" id="UP000006620"/>
    </source>
</evidence>
<dbReference type="AlphaFoldDB" id="F8FFB8"/>
<evidence type="ECO:0000313" key="1">
    <source>
        <dbReference type="EMBL" id="AEI41836.1"/>
    </source>
</evidence>
<reference evidence="2" key="1">
    <citation type="submission" date="2011-06" db="EMBL/GenBank/DDBJ databases">
        <title>Complete genome sequence of Paenibacillus mucilaginosus KNP414.</title>
        <authorList>
            <person name="Wang J."/>
            <person name="Hu S."/>
            <person name="Hu X."/>
            <person name="Zhang B."/>
            <person name="Dong D."/>
            <person name="Zhang S."/>
            <person name="Zhao K."/>
            <person name="Wu D."/>
        </authorList>
    </citation>
    <scope>NUCLEOTIDE SEQUENCE [LARGE SCALE GENOMIC DNA]</scope>
    <source>
        <strain evidence="2">KNP414</strain>
    </source>
</reference>
<dbReference type="Gene3D" id="3.30.160.170">
    <property type="entry name" value="FlaG-like"/>
    <property type="match status" value="1"/>
</dbReference>
<dbReference type="PANTHER" id="PTHR37166:SF1">
    <property type="entry name" value="PROTEIN FLAG"/>
    <property type="match status" value="1"/>
</dbReference>
<keyword evidence="1" id="KW-0966">Cell projection</keyword>
<dbReference type="KEGG" id="pms:KNP414_03278"/>
<dbReference type="HOGENOM" id="CLU_120910_3_0_9"/>
<gene>
    <name evidence="1" type="ordered locus">KNP414_03278</name>
</gene>
<dbReference type="SUPFAM" id="SSF160214">
    <property type="entry name" value="FlaG-like"/>
    <property type="match status" value="1"/>
</dbReference>
<dbReference type="PATRIC" id="fig|1036673.3.peg.3019"/>
<keyword evidence="1" id="KW-0969">Cilium</keyword>
<dbReference type="InterPro" id="IPR005186">
    <property type="entry name" value="FlaG"/>
</dbReference>
<name>F8FFB8_PAEMK</name>
<protein>
    <submittedName>
        <fullName evidence="1">Flagellar protein FlaG protein</fullName>
    </submittedName>
</protein>
<dbReference type="InterPro" id="IPR035924">
    <property type="entry name" value="FlaG-like_sf"/>
</dbReference>
<reference evidence="1 2" key="2">
    <citation type="journal article" date="2013" name="Genome Announc.">
        <title>Genome Sequence of Growth-Improving Paenibacillus mucilaginosus Strain KNP414.</title>
        <authorList>
            <person name="Lu J.J."/>
            <person name="Wang J.F."/>
            <person name="Hu X.F."/>
        </authorList>
    </citation>
    <scope>NUCLEOTIDE SEQUENCE [LARGE SCALE GENOMIC DNA]</scope>
    <source>
        <strain evidence="1 2">KNP414</strain>
    </source>
</reference>
<sequence length="127" mass="13811">MDMPISGTAGAGPAAVTPLTKVMNGVTDSKPQAPLHSAEEMKQAAARGEEISMSDEQVARSLERAIKAAEGKHTALQFSVHEQTKQIMVKVLDKDSGELIREVPSEKRLDFLAKLWQMAGILVDEKR</sequence>
<proteinExistence type="predicted"/>
<dbReference type="Pfam" id="PF03646">
    <property type="entry name" value="FlaG"/>
    <property type="match status" value="1"/>
</dbReference>
<dbReference type="RefSeq" id="WP_013916995.1">
    <property type="nucleotide sequence ID" value="NC_015690.1"/>
</dbReference>
<accession>F8FFB8</accession>
<dbReference type="EMBL" id="CP002869">
    <property type="protein sequence ID" value="AEI41836.1"/>
    <property type="molecule type" value="Genomic_DNA"/>
</dbReference>
<dbReference type="PANTHER" id="PTHR37166">
    <property type="entry name" value="PROTEIN FLAG"/>
    <property type="match status" value="1"/>
</dbReference>
<keyword evidence="1" id="KW-0282">Flagellum</keyword>
<organism evidence="1 2">
    <name type="scientific">Paenibacillus mucilaginosus (strain KNP414)</name>
    <dbReference type="NCBI Taxonomy" id="1036673"/>
    <lineage>
        <taxon>Bacteria</taxon>
        <taxon>Bacillati</taxon>
        <taxon>Bacillota</taxon>
        <taxon>Bacilli</taxon>
        <taxon>Bacillales</taxon>
        <taxon>Paenibacillaceae</taxon>
        <taxon>Paenibacillus</taxon>
    </lineage>
</organism>
<dbReference type="Proteomes" id="UP000006620">
    <property type="component" value="Chromosome"/>
</dbReference>